<accession>A0A1H3TV76</accession>
<keyword evidence="4" id="KW-1185">Reference proteome</keyword>
<dbReference type="Pfam" id="PF20182">
    <property type="entry name" value="DUF6545"/>
    <property type="match status" value="1"/>
</dbReference>
<dbReference type="EMBL" id="FNOK01000093">
    <property type="protein sequence ID" value="SDZ53948.1"/>
    <property type="molecule type" value="Genomic_DNA"/>
</dbReference>
<evidence type="ECO:0000256" key="1">
    <source>
        <dbReference type="SAM" id="Phobius"/>
    </source>
</evidence>
<name>A0A1H3TV76_9PSEU</name>
<proteinExistence type="predicted"/>
<keyword evidence="1" id="KW-1133">Transmembrane helix</keyword>
<feature type="transmembrane region" description="Helical" evidence="1">
    <location>
        <begin position="69"/>
        <end position="90"/>
    </location>
</feature>
<evidence type="ECO:0000313" key="3">
    <source>
        <dbReference type="EMBL" id="SDZ53948.1"/>
    </source>
</evidence>
<dbReference type="STRING" id="418495.SAMN05216215_109318"/>
<dbReference type="RefSeq" id="WP_093278503.1">
    <property type="nucleotide sequence ID" value="NZ_FNOK01000093.1"/>
</dbReference>
<feature type="transmembrane region" description="Helical" evidence="1">
    <location>
        <begin position="139"/>
        <end position="161"/>
    </location>
</feature>
<evidence type="ECO:0000259" key="2">
    <source>
        <dbReference type="Pfam" id="PF20182"/>
    </source>
</evidence>
<feature type="transmembrane region" description="Helical" evidence="1">
    <location>
        <begin position="34"/>
        <end position="57"/>
    </location>
</feature>
<reference evidence="4" key="1">
    <citation type="submission" date="2016-10" db="EMBL/GenBank/DDBJ databases">
        <authorList>
            <person name="Varghese N."/>
            <person name="Submissions S."/>
        </authorList>
    </citation>
    <scope>NUCLEOTIDE SEQUENCE [LARGE SCALE GENOMIC DNA]</scope>
    <source>
        <strain evidence="4">CGMCC 4.3530</strain>
    </source>
</reference>
<keyword evidence="1" id="KW-0812">Transmembrane</keyword>
<gene>
    <name evidence="3" type="ORF">SAMN05216215_109318</name>
</gene>
<keyword evidence="1" id="KW-0472">Membrane</keyword>
<dbReference type="OrthoDB" id="3685619at2"/>
<organism evidence="3 4">
    <name type="scientific">Saccharopolyspora shandongensis</name>
    <dbReference type="NCBI Taxonomy" id="418495"/>
    <lineage>
        <taxon>Bacteria</taxon>
        <taxon>Bacillati</taxon>
        <taxon>Actinomycetota</taxon>
        <taxon>Actinomycetes</taxon>
        <taxon>Pseudonocardiales</taxon>
        <taxon>Pseudonocardiaceae</taxon>
        <taxon>Saccharopolyspora</taxon>
    </lineage>
</organism>
<evidence type="ECO:0000313" key="4">
    <source>
        <dbReference type="Proteomes" id="UP000199529"/>
    </source>
</evidence>
<dbReference type="NCBIfam" id="NF042915">
    <property type="entry name" value="MAB_1171c_fam"/>
    <property type="match status" value="1"/>
</dbReference>
<protein>
    <recommendedName>
        <fullName evidence="2">DUF6545 domain-containing protein</fullName>
    </recommendedName>
</protein>
<dbReference type="Proteomes" id="UP000199529">
    <property type="component" value="Unassembled WGS sequence"/>
</dbReference>
<sequence>MISIILQGAGIVAVLAAITKLVQSRRSLTSSVVYLCGAIGFVGLSAALVAPASLLWVSVWEPMPNLGRLVANILAMVAGVCVHGLLTHLVHDGARARRLMRIQVLVAAVAAAAMTALMIAAGIPFHPEFLSAFADRPAVAAYVTVFALYIGWATSLFGWFLRHYIAQSSRRWLRAGLRTIQAGCVASAGWALTKIAAAVWAVTGHDPGVLDPLGGACAGACVALVAVGATMPVWGPRVAMPIAWCRAKFQARKLHPLWRRLADELPQITLPAGAVASNAQFALYRRVVEIRDAQLVLRSFVHPEAGDWARRAAEEAGLDERATHQVVEAACLAAALDSHAAGHRHHTEPGEATAPYRGVAADLHTEAHWLIQVGHAFDHSPIVSAVRDRARADLPDPTA</sequence>
<dbReference type="InterPro" id="IPR050039">
    <property type="entry name" value="MAB_1171c-like"/>
</dbReference>
<feature type="transmembrane region" description="Helical" evidence="1">
    <location>
        <begin position="182"/>
        <end position="201"/>
    </location>
</feature>
<feature type="transmembrane region" description="Helical" evidence="1">
    <location>
        <begin position="102"/>
        <end position="127"/>
    </location>
</feature>
<feature type="transmembrane region" description="Helical" evidence="1">
    <location>
        <begin position="213"/>
        <end position="234"/>
    </location>
</feature>
<feature type="domain" description="DUF6545" evidence="2">
    <location>
        <begin position="243"/>
        <end position="378"/>
    </location>
</feature>
<dbReference type="InterPro" id="IPR046675">
    <property type="entry name" value="DUF6545"/>
</dbReference>
<feature type="transmembrane region" description="Helical" evidence="1">
    <location>
        <begin position="6"/>
        <end position="22"/>
    </location>
</feature>
<dbReference type="AlphaFoldDB" id="A0A1H3TV76"/>